<evidence type="ECO:0000256" key="4">
    <source>
        <dbReference type="ARBA" id="ARBA00022729"/>
    </source>
</evidence>
<evidence type="ECO:0000256" key="6">
    <source>
        <dbReference type="ARBA" id="ARBA00023136"/>
    </source>
</evidence>
<accession>A0AAN9X7W0</accession>
<feature type="domain" description="Serine-threonine/tyrosine-protein kinase catalytic" evidence="10">
    <location>
        <begin position="166"/>
        <end position="220"/>
    </location>
</feature>
<dbReference type="EMBL" id="JAYMYS010000008">
    <property type="protein sequence ID" value="KAK7385004.1"/>
    <property type="molecule type" value="Genomic_DNA"/>
</dbReference>
<evidence type="ECO:0000259" key="10">
    <source>
        <dbReference type="Pfam" id="PF07714"/>
    </source>
</evidence>
<keyword evidence="8" id="KW-0547">Nucleotide-binding</keyword>
<evidence type="ECO:0000313" key="11">
    <source>
        <dbReference type="EMBL" id="KAK7385004.1"/>
    </source>
</evidence>
<comment type="subcellular location">
    <subcellularLocation>
        <location evidence="1">Membrane</location>
        <topology evidence="1">Single-pass type I membrane protein</topology>
    </subcellularLocation>
</comment>
<proteinExistence type="predicted"/>
<keyword evidence="5" id="KW-1133">Transmembrane helix</keyword>
<keyword evidence="4" id="KW-0732">Signal</keyword>
<dbReference type="PANTHER" id="PTHR27009">
    <property type="entry name" value="RUST RESISTANCE KINASE LR10-RELATED"/>
    <property type="match status" value="1"/>
</dbReference>
<evidence type="ECO:0000313" key="12">
    <source>
        <dbReference type="Proteomes" id="UP001386955"/>
    </source>
</evidence>
<reference evidence="11 12" key="1">
    <citation type="submission" date="2024-01" db="EMBL/GenBank/DDBJ databases">
        <title>The genomes of 5 underutilized Papilionoideae crops provide insights into root nodulation and disease resistanc.</title>
        <authorList>
            <person name="Jiang F."/>
        </authorList>
    </citation>
    <scope>NUCLEOTIDE SEQUENCE [LARGE SCALE GENOMIC DNA]</scope>
    <source>
        <strain evidence="11">DUOXIRENSHENG_FW03</strain>
        <tissue evidence="11">Leaves</tissue>
    </source>
</reference>
<dbReference type="Pfam" id="PF07714">
    <property type="entry name" value="PK_Tyr_Ser-Thr"/>
    <property type="match status" value="1"/>
</dbReference>
<keyword evidence="2" id="KW-0418">Kinase</keyword>
<gene>
    <name evidence="11" type="ORF">VNO78_30711</name>
</gene>
<dbReference type="InterPro" id="IPR045874">
    <property type="entry name" value="LRK10/LRL21-25-like"/>
</dbReference>
<feature type="binding site" evidence="8">
    <location>
        <position position="192"/>
    </location>
    <ligand>
        <name>ATP</name>
        <dbReference type="ChEBI" id="CHEBI:30616"/>
    </ligand>
</feature>
<feature type="domain" description="Protein kinase" evidence="9">
    <location>
        <begin position="230"/>
        <end position="340"/>
    </location>
</feature>
<evidence type="ECO:0000256" key="5">
    <source>
        <dbReference type="ARBA" id="ARBA00022989"/>
    </source>
</evidence>
<organism evidence="11 12">
    <name type="scientific">Psophocarpus tetragonolobus</name>
    <name type="common">Winged bean</name>
    <name type="synonym">Dolichos tetragonolobus</name>
    <dbReference type="NCBI Taxonomy" id="3891"/>
    <lineage>
        <taxon>Eukaryota</taxon>
        <taxon>Viridiplantae</taxon>
        <taxon>Streptophyta</taxon>
        <taxon>Embryophyta</taxon>
        <taxon>Tracheophyta</taxon>
        <taxon>Spermatophyta</taxon>
        <taxon>Magnoliopsida</taxon>
        <taxon>eudicotyledons</taxon>
        <taxon>Gunneridae</taxon>
        <taxon>Pentapetalae</taxon>
        <taxon>rosids</taxon>
        <taxon>fabids</taxon>
        <taxon>Fabales</taxon>
        <taxon>Fabaceae</taxon>
        <taxon>Papilionoideae</taxon>
        <taxon>50 kb inversion clade</taxon>
        <taxon>NPAAA clade</taxon>
        <taxon>indigoferoid/millettioid clade</taxon>
        <taxon>Phaseoleae</taxon>
        <taxon>Psophocarpus</taxon>
    </lineage>
</organism>
<dbReference type="InterPro" id="IPR000719">
    <property type="entry name" value="Prot_kinase_dom"/>
</dbReference>
<evidence type="ECO:0000256" key="8">
    <source>
        <dbReference type="PROSITE-ProRule" id="PRU10141"/>
    </source>
</evidence>
<keyword evidence="7" id="KW-0325">Glycoprotein</keyword>
<dbReference type="SUPFAM" id="SSF56112">
    <property type="entry name" value="Protein kinase-like (PK-like)"/>
    <property type="match status" value="1"/>
</dbReference>
<comment type="caution">
    <text evidence="11">The sequence shown here is derived from an EMBL/GenBank/DDBJ whole genome shotgun (WGS) entry which is preliminary data.</text>
</comment>
<evidence type="ECO:0000256" key="7">
    <source>
        <dbReference type="ARBA" id="ARBA00023180"/>
    </source>
</evidence>
<keyword evidence="2" id="KW-0808">Transferase</keyword>
<evidence type="ECO:0000259" key="9">
    <source>
        <dbReference type="Pfam" id="PF00069"/>
    </source>
</evidence>
<dbReference type="Proteomes" id="UP001386955">
    <property type="component" value="Unassembled WGS sequence"/>
</dbReference>
<keyword evidence="2" id="KW-0723">Serine/threonine-protein kinase</keyword>
<dbReference type="Gene3D" id="3.30.200.20">
    <property type="entry name" value="Phosphorylase Kinase, domain 1"/>
    <property type="match status" value="1"/>
</dbReference>
<evidence type="ECO:0000256" key="2">
    <source>
        <dbReference type="ARBA" id="ARBA00022527"/>
    </source>
</evidence>
<dbReference type="GO" id="GO:0004674">
    <property type="term" value="F:protein serine/threonine kinase activity"/>
    <property type="evidence" value="ECO:0007669"/>
    <property type="project" value="UniProtKB-KW"/>
</dbReference>
<dbReference type="Gene3D" id="1.10.510.10">
    <property type="entry name" value="Transferase(Phosphotransferase) domain 1"/>
    <property type="match status" value="1"/>
</dbReference>
<evidence type="ECO:0000256" key="3">
    <source>
        <dbReference type="ARBA" id="ARBA00022692"/>
    </source>
</evidence>
<dbReference type="AlphaFoldDB" id="A0AAN9X7W0"/>
<keyword evidence="6" id="KW-0472">Membrane</keyword>
<name>A0AAN9X7W0_PSOTE</name>
<dbReference type="InterPro" id="IPR001245">
    <property type="entry name" value="Ser-Thr/Tyr_kinase_cat_dom"/>
</dbReference>
<dbReference type="InterPro" id="IPR011009">
    <property type="entry name" value="Kinase-like_dom_sf"/>
</dbReference>
<keyword evidence="8" id="KW-0067">ATP-binding</keyword>
<dbReference type="GO" id="GO:0005524">
    <property type="term" value="F:ATP binding"/>
    <property type="evidence" value="ECO:0007669"/>
    <property type="project" value="UniProtKB-UniRule"/>
</dbReference>
<dbReference type="GO" id="GO:0016020">
    <property type="term" value="C:membrane"/>
    <property type="evidence" value="ECO:0007669"/>
    <property type="project" value="UniProtKB-SubCell"/>
</dbReference>
<keyword evidence="3" id="KW-0812">Transmembrane</keyword>
<evidence type="ECO:0000256" key="1">
    <source>
        <dbReference type="ARBA" id="ARBA00004479"/>
    </source>
</evidence>
<dbReference type="Pfam" id="PF00069">
    <property type="entry name" value="Pkinase"/>
    <property type="match status" value="1"/>
</dbReference>
<dbReference type="PROSITE" id="PS00107">
    <property type="entry name" value="PROTEIN_KINASE_ATP"/>
    <property type="match status" value="1"/>
</dbReference>
<keyword evidence="12" id="KW-1185">Reference proteome</keyword>
<sequence length="380" mass="43268">MLTVQLGCAASVVFLNCSNPVIDDPQYVQVNSGGCDSGGHIYAILGRCREHIQEFTLADIKVGCRSKVATLANLEEHDTDDRNMSYAYIHKLLEEGFWLSWLPLICKHRCGNNRRGTYCSINETTQQFQCQQHGYCQLLEHDSTNCGTLARILGDILHIKKMTRGFKEKLGQGGFGCVYKGKLRSGLNVAIKMLNKSKGNGQEFVNEVSTIARIHHVNMLYPVKDRSVVLTAARGTLGYMAPELFYQNIGGVSYKVDVYSFGMLLMEMGSRRRNSSPHVRHSSQHYFPFWIYDQFKEENDIDMQDASQEDKILVKKRFIIALWCIQLKPNDRPSMKNVVKMLEGKVENLEMPAKPSYYPYETIEHDDRIKSTESDPISKI</sequence>
<evidence type="ECO:0008006" key="13">
    <source>
        <dbReference type="Google" id="ProtNLM"/>
    </source>
</evidence>
<protein>
    <recommendedName>
        <fullName evidence="13">Protein kinase domain-containing protein</fullName>
    </recommendedName>
</protein>
<dbReference type="InterPro" id="IPR017441">
    <property type="entry name" value="Protein_kinase_ATP_BS"/>
</dbReference>